<proteinExistence type="predicted"/>
<gene>
    <name evidence="1" type="ORF">OHX15_07640</name>
</gene>
<organism evidence="1 2">
    <name type="scientific">Mycolicibacterium parafortuitum</name>
    <name type="common">Mycobacterium parafortuitum</name>
    <dbReference type="NCBI Taxonomy" id="39692"/>
    <lineage>
        <taxon>Bacteria</taxon>
        <taxon>Bacillati</taxon>
        <taxon>Actinomycetota</taxon>
        <taxon>Actinomycetes</taxon>
        <taxon>Mycobacteriales</taxon>
        <taxon>Mycobacteriaceae</taxon>
        <taxon>Mycolicibacterium</taxon>
    </lineage>
</organism>
<accession>A0ACC6MEB4</accession>
<evidence type="ECO:0000313" key="1">
    <source>
        <dbReference type="EMBL" id="MDZ5085257.1"/>
    </source>
</evidence>
<keyword evidence="2" id="KW-1185">Reference proteome</keyword>
<dbReference type="EMBL" id="JAOXLN010000006">
    <property type="protein sequence ID" value="MDZ5085257.1"/>
    <property type="molecule type" value="Genomic_DNA"/>
</dbReference>
<evidence type="ECO:0000313" key="2">
    <source>
        <dbReference type="Proteomes" id="UP001289645"/>
    </source>
</evidence>
<reference evidence="1 2" key="1">
    <citation type="journal article" date="2021" name="Chemosphere">
        <title>Bioballs carrying a syntrophic Rhodococcus and Mycolicibacterium consortium for simultaneous sorption and biodegradation of fuel oil in contaminated freshwater.</title>
        <authorList>
            <person name="Naloka K."/>
            <person name="Polrit D."/>
            <person name="Muangchinda C."/>
            <person name="Thoetkiattikul H."/>
            <person name="Pinyakong O."/>
        </authorList>
    </citation>
    <scope>NUCLEOTIDE SEQUENCE [LARGE SCALE GENOMIC DNA]</scope>
    <source>
        <strain evidence="1 2">J101</strain>
    </source>
</reference>
<dbReference type="Proteomes" id="UP001289645">
    <property type="component" value="Unassembled WGS sequence"/>
</dbReference>
<sequence length="296" mass="31795">MVDANSGALKYSGPSDLGEFQVDQVGMYAVARKQNEGVYGIGSGAETTWFVPGDGSVRKVDASRPAVSAQPLTAQLEVNPRTYIFTVFSVADGKVIEPEIDGGYTLGKPFFYSGGFVAEVSDPDGIPSEIVFFDDSGTRLNSYEGKGKPGDSPVDLPVIGPTSDDRNTVFTTEGQPLIEVPGGTLHLVETTLMVDTGNSRDFPELQLYNMRDGTSEGSVCDYLMHNYIGTDGSILVFEVHNPSAEVLATASDLHSCERLWTLPKRVDSLDRIWNIDGTLVQLAEEGTELISLVSPG</sequence>
<protein>
    <submittedName>
        <fullName evidence="1">Uncharacterized protein</fullName>
    </submittedName>
</protein>
<name>A0ACC6MEB4_MYCPF</name>
<comment type="caution">
    <text evidence="1">The sequence shown here is derived from an EMBL/GenBank/DDBJ whole genome shotgun (WGS) entry which is preliminary data.</text>
</comment>